<keyword evidence="1" id="KW-0812">Transmembrane</keyword>
<keyword evidence="3" id="KW-1185">Reference proteome</keyword>
<dbReference type="EMBL" id="JACJST010000003">
    <property type="protein sequence ID" value="MBD2567240.1"/>
    <property type="molecule type" value="Genomic_DNA"/>
</dbReference>
<dbReference type="RefSeq" id="WP_190712022.1">
    <property type="nucleotide sequence ID" value="NZ_JACJST010000003.1"/>
</dbReference>
<accession>A0ABR8FBJ8</accession>
<comment type="caution">
    <text evidence="2">The sequence shown here is derived from an EMBL/GenBank/DDBJ whole genome shotgun (WGS) entry which is preliminary data.</text>
</comment>
<evidence type="ECO:0000313" key="2">
    <source>
        <dbReference type="EMBL" id="MBD2567240.1"/>
    </source>
</evidence>
<sequence>MSQKRYPVKAFIRISKKVSRKFLQTTKKQLIWLLRTVFGVNRKTESANAGFVLPTVVMVSIVVVLLTIAIMFRSFDRAKNASNVRVNQAVLTASTPALDRARAKLKKLFDDKRLPRSTPNDKALDGVLADSNTIKEYTFGDETPLTLTHPASADPLKTAWRFPVDTDSNGKFDSYTLYGIYYKNPELNNNKTQYKTQRNPLQARATPMSFATIGESCANAGDTSASLVGVNGWFQSTKSLRLVKAFFVYTATVPITSDTTIPDTTNYEVNKGNRSFSALEYEQDKVQQSLINNAVVYEDDLELNPGTDFRLNGRIFTNANFLTGSDSANIRLYQVSSPASCFYDDDNAKVTVGGNIAAGGFITGSASKPTLFDLFPGKGATPSSESLQDNESVTGTTAPNIAYNSLAYAQRINRLVKAQTDLNPIAGNANYTTYQNTSNDPPEVQEAIGIYNPTPAEIPTLRDEQLEIYFKKRTRRVPFNEVPVGSTSAVALGAYATNSPLLGSGESLRPADAWVFPTNPSDGITETGFATLKLNTSGSKLKPKATEPSLQSVEAKESFLGDRVLVGNNLPQLWWKTSDPKNPNFKAQFVGPNPPDIQNLSGIEWDNFDAEQPETKGRYRLSRVQTLADVGSTDRDRGWELDAARIPENPQDPVGGLRVVTGAGIYLRQGDNAATNDFTTASTEIWSDMMPVFDGTQSSQTSSPYWMYDPYIQFTKDIPSAATPYLRMRATAVYHYNPNDYNQEYPKPIACVSSFYDPTNSLTARNRTGLPSWTPPTGFGAGISNVNGKSNNGIVYGPPTKSASNYLQLLTYQSNLKYKNGRSIDDGLLKRALGKTATDRSLSEQSTIDAAICALQILDGSITPNDAVIPHGAIFEASFLDARQIKAIHADNPTTTALETFTNIDGGANPGTAYDLPLRDRQPLEIRATVLDMNLLRTKSIAGKSAATEYLLPNSGIIYATRDDALPDLTAPTTLKPTARKLESTVDYKLDPTRRPNAIILTKGEKLWRELEYRDAEKGLILASNLPVYVKGDFNKHTKEEFDTPLDNNWTNFYSRSDLSDDFACRKDDPRLPKCENGDEWRSAAVVADAVTLLSNNFRLGFRNEGEYDWNNNLGDDTSISNRTFNGNTNFQLNTYVPVIPATQYALPTSVEFAKKYGTTTYPIDLDSAAGFQGSSYLNNFVTPVARQRQARDFVYEICPKTDIAQCVNPQDWVITNVAYNGYQGTGQQGQTNWRNDGQDIVGQPMNSMKTGSMDTAPDGGWANASFPRRIAYKRDIVTGDIVNPRRIYGVDASGNIQEYEEACFTQGTCSNPPALTNPAVYIPWLRYDSGGKWLPVFQINNPFGTPTNPTPGDNRINNAKNSNWLQAATETTFNLIVASGDTPARSTEDNGGLHNYVRFLEHWSATNNTPVTAKINGIFMQLQKSAYATAPFATSLTNNNATSGLVYNTSNGPLNGTVGRLPFYQPPTRLWGYDVGLLSQSPDLFAQKLVQPVGDLPNEYFREVGRDDAWVETLLCAKEDATGNKAIDDDQRPTNCP</sequence>
<dbReference type="InterPro" id="IPR049774">
    <property type="entry name" value="EPS_HpsA-like"/>
</dbReference>
<feature type="transmembrane region" description="Helical" evidence="1">
    <location>
        <begin position="51"/>
        <end position="72"/>
    </location>
</feature>
<protein>
    <submittedName>
        <fullName evidence="2">Uncharacterized protein</fullName>
    </submittedName>
</protein>
<proteinExistence type="predicted"/>
<keyword evidence="1" id="KW-0472">Membrane</keyword>
<name>A0ABR8FBJ8_9NOST</name>
<gene>
    <name evidence="2" type="ORF">H6G59_04885</name>
</gene>
<evidence type="ECO:0000256" key="1">
    <source>
        <dbReference type="SAM" id="Phobius"/>
    </source>
</evidence>
<reference evidence="2 3" key="1">
    <citation type="journal article" date="2020" name="ISME J.">
        <title>Comparative genomics reveals insights into cyanobacterial evolution and habitat adaptation.</title>
        <authorList>
            <person name="Chen M.Y."/>
            <person name="Teng W.K."/>
            <person name="Zhao L."/>
            <person name="Hu C.X."/>
            <person name="Zhou Y.K."/>
            <person name="Han B.P."/>
            <person name="Song L.R."/>
            <person name="Shu W.S."/>
        </authorList>
    </citation>
    <scope>NUCLEOTIDE SEQUENCE [LARGE SCALE GENOMIC DNA]</scope>
    <source>
        <strain evidence="2 3">FACHB-196</strain>
    </source>
</reference>
<dbReference type="NCBIfam" id="NF038301">
    <property type="entry name" value="EPS_HpsA"/>
    <property type="match status" value="1"/>
</dbReference>
<organism evidence="2 3">
    <name type="scientific">Anabaena lutea FACHB-196</name>
    <dbReference type="NCBI Taxonomy" id="2692881"/>
    <lineage>
        <taxon>Bacteria</taxon>
        <taxon>Bacillati</taxon>
        <taxon>Cyanobacteriota</taxon>
        <taxon>Cyanophyceae</taxon>
        <taxon>Nostocales</taxon>
        <taxon>Nostocaceae</taxon>
        <taxon>Anabaena</taxon>
    </lineage>
</organism>
<keyword evidence="1" id="KW-1133">Transmembrane helix</keyword>
<evidence type="ECO:0000313" key="3">
    <source>
        <dbReference type="Proteomes" id="UP000640531"/>
    </source>
</evidence>
<dbReference type="Proteomes" id="UP000640531">
    <property type="component" value="Unassembled WGS sequence"/>
</dbReference>